<dbReference type="RefSeq" id="WP_028285675.1">
    <property type="nucleotide sequence ID" value="NZ_BMLF01000001.1"/>
</dbReference>
<dbReference type="EMBL" id="BMLF01000001">
    <property type="protein sequence ID" value="GGL88111.1"/>
    <property type="molecule type" value="Genomic_DNA"/>
</dbReference>
<dbReference type="InterPro" id="IPR036890">
    <property type="entry name" value="HATPase_C_sf"/>
</dbReference>
<name>A0A917SLI4_9RHOB</name>
<accession>A0A917SLI4</accession>
<dbReference type="InterPro" id="IPR018762">
    <property type="entry name" value="ChpT_C"/>
</dbReference>
<reference evidence="2" key="1">
    <citation type="journal article" date="2014" name="Int. J. Syst. Evol. Microbiol.">
        <title>Complete genome sequence of Corynebacterium casei LMG S-19264T (=DSM 44701T), isolated from a smear-ripened cheese.</title>
        <authorList>
            <consortium name="US DOE Joint Genome Institute (JGI-PGF)"/>
            <person name="Walter F."/>
            <person name="Albersmeier A."/>
            <person name="Kalinowski J."/>
            <person name="Ruckert C."/>
        </authorList>
    </citation>
    <scope>NUCLEOTIDE SEQUENCE</scope>
    <source>
        <strain evidence="2">CGMCC 1.6293</strain>
    </source>
</reference>
<reference evidence="2" key="2">
    <citation type="submission" date="2020-09" db="EMBL/GenBank/DDBJ databases">
        <authorList>
            <person name="Sun Q."/>
            <person name="Zhou Y."/>
        </authorList>
    </citation>
    <scope>NUCLEOTIDE SEQUENCE</scope>
    <source>
        <strain evidence="2">CGMCC 1.6293</strain>
    </source>
</reference>
<dbReference type="Pfam" id="PF10090">
    <property type="entry name" value="HPTransfase"/>
    <property type="match status" value="1"/>
</dbReference>
<proteinExistence type="predicted"/>
<organism evidence="2 3">
    <name type="scientific">Pseudooceanicola nanhaiensis</name>
    <dbReference type="NCBI Taxonomy" id="375761"/>
    <lineage>
        <taxon>Bacteria</taxon>
        <taxon>Pseudomonadati</taxon>
        <taxon>Pseudomonadota</taxon>
        <taxon>Alphaproteobacteria</taxon>
        <taxon>Rhodobacterales</taxon>
        <taxon>Paracoccaceae</taxon>
        <taxon>Pseudooceanicola</taxon>
    </lineage>
</organism>
<dbReference type="Gene3D" id="3.30.565.10">
    <property type="entry name" value="Histidine kinase-like ATPase, C-terminal domain"/>
    <property type="match status" value="1"/>
</dbReference>
<evidence type="ECO:0000313" key="3">
    <source>
        <dbReference type="Proteomes" id="UP000649829"/>
    </source>
</evidence>
<feature type="domain" description="Histidine phosphotransferase ChpT C-terminal" evidence="1">
    <location>
        <begin position="78"/>
        <end position="192"/>
    </location>
</feature>
<protein>
    <submittedName>
        <fullName evidence="2">Histidine phosphotransferase</fullName>
    </submittedName>
</protein>
<dbReference type="Gene3D" id="1.10.287.130">
    <property type="match status" value="1"/>
</dbReference>
<keyword evidence="3" id="KW-1185">Reference proteome</keyword>
<evidence type="ECO:0000259" key="1">
    <source>
        <dbReference type="Pfam" id="PF10090"/>
    </source>
</evidence>
<comment type="caution">
    <text evidence="2">The sequence shown here is derived from an EMBL/GenBank/DDBJ whole genome shotgun (WGS) entry which is preliminary data.</text>
</comment>
<dbReference type="AlphaFoldDB" id="A0A917SLI4"/>
<sequence length="200" mass="22020">MWQSNHNLAALIGSRICHDLISPIGAICNGIELMSLDGRPVTPELALISESVDNANARIRFLRVAFGLASPEQMMGRPEITGILEAISAGARVQFDWTPVCEYPRTRVQEVFLALQCFESAMPQGGTVTVTRADDDRWEISGPAEAHRPAPQLWQALADPARPAEVKPAQVQFALLPALLTERGRRIAVEVRKSEIVLRF</sequence>
<dbReference type="Proteomes" id="UP000649829">
    <property type="component" value="Unassembled WGS sequence"/>
</dbReference>
<evidence type="ECO:0000313" key="2">
    <source>
        <dbReference type="EMBL" id="GGL88111.1"/>
    </source>
</evidence>
<gene>
    <name evidence="2" type="ORF">GCM10011534_07640</name>
</gene>